<dbReference type="AlphaFoldDB" id="A0A4Q2DM88"/>
<dbReference type="Gene3D" id="3.80.10.10">
    <property type="entry name" value="Ribonuclease Inhibitor"/>
    <property type="match status" value="1"/>
</dbReference>
<name>A0A4Q2DM88_9AGAR</name>
<feature type="region of interest" description="Disordered" evidence="1">
    <location>
        <begin position="691"/>
        <end position="718"/>
    </location>
</feature>
<protein>
    <submittedName>
        <fullName evidence="2">Uncharacterized protein</fullName>
    </submittedName>
</protein>
<proteinExistence type="predicted"/>
<feature type="region of interest" description="Disordered" evidence="1">
    <location>
        <begin position="636"/>
        <end position="672"/>
    </location>
</feature>
<evidence type="ECO:0000256" key="1">
    <source>
        <dbReference type="SAM" id="MobiDB-lite"/>
    </source>
</evidence>
<keyword evidence="3" id="KW-1185">Reference proteome</keyword>
<dbReference type="STRING" id="2316362.A0A4Q2DM88"/>
<gene>
    <name evidence="2" type="ORF">EST38_g5400</name>
</gene>
<sequence length="760" mass="84303">MSSDDTSSNSPVRDMLGTNLIPSNIQVNQIRAFLEAPLNELGALNREVAIAQRVLDALLAKQRKLSGQIEAHQALIHPMRRLPKELLQEVFLHCLPSEHLPVMSASEAPILLTRICRPWRNLALSTPALWSSIHIPIPRGKNEDEHHEATDARLECLKWWLKLTKDTRLTISLYWPNTLRYAFGTEHIFPQAVIDYSTQIRTLELDLPDDVYSMFAKLSDSELPNLESVVLHLPVPPGHPTRGTRALSARLWRAPKLKRVVWESVDDDFLRLPLQWQQMEEIDIGASSMVPLSFFSSTDACGLVEACPNLTRLRINLTVYPHSRLPPGFGGQAPVETLSPSSTDSDGTTNSVPQRSPIVLQYLTTLDLTDIYLDHASPIFLEHLQLPALTTLSYKLVPLPIPLPDQHPLIRFLRAQVHHPIGITKWKIETTSMTGVVFIECLKLMPLLKHLHVEDSRSLGHNPESMWGIDISPSDYHLQELLPISVRRREEWGYHDMGKFNEIDSDEEEGDDKDVGIVNLDEMAMEVEEPAGGGSSAEVPLVEPPVEQEEATTGLELETLTPSPPDAEVGTGKRTPLSRISVAIPVDTSDLAAEESECLCPHLETLRVDRASFTSKGLRTFVKARLELAGVIQRQQNLHDSSGPSSPSFVSAPSSPILPTLPSSPITHHKPFGSGAGAGGIVALQSIQVGLVYPRPPSPPRDDTGNRDGDAEGEEDLESELRTMGVNAKLLYRQSTATPVRRRGVRNDARDGVRRVVGWR</sequence>
<dbReference type="EMBL" id="SDEE01000148">
    <property type="protein sequence ID" value="RXW20446.1"/>
    <property type="molecule type" value="Genomic_DNA"/>
</dbReference>
<accession>A0A4Q2DM88</accession>
<organism evidence="2 3">
    <name type="scientific">Candolleomyces aberdarensis</name>
    <dbReference type="NCBI Taxonomy" id="2316362"/>
    <lineage>
        <taxon>Eukaryota</taxon>
        <taxon>Fungi</taxon>
        <taxon>Dikarya</taxon>
        <taxon>Basidiomycota</taxon>
        <taxon>Agaricomycotina</taxon>
        <taxon>Agaricomycetes</taxon>
        <taxon>Agaricomycetidae</taxon>
        <taxon>Agaricales</taxon>
        <taxon>Agaricineae</taxon>
        <taxon>Psathyrellaceae</taxon>
        <taxon>Candolleomyces</taxon>
    </lineage>
</organism>
<feature type="region of interest" description="Disordered" evidence="1">
    <location>
        <begin position="330"/>
        <end position="353"/>
    </location>
</feature>
<feature type="compositionally biased region" description="Low complexity" evidence="1">
    <location>
        <begin position="641"/>
        <end position="666"/>
    </location>
</feature>
<evidence type="ECO:0000313" key="2">
    <source>
        <dbReference type="EMBL" id="RXW20446.1"/>
    </source>
</evidence>
<dbReference type="Proteomes" id="UP000290288">
    <property type="component" value="Unassembled WGS sequence"/>
</dbReference>
<dbReference type="InterPro" id="IPR032675">
    <property type="entry name" value="LRR_dom_sf"/>
</dbReference>
<feature type="compositionally biased region" description="Basic and acidic residues" evidence="1">
    <location>
        <begin position="700"/>
        <end position="710"/>
    </location>
</feature>
<reference evidence="2 3" key="1">
    <citation type="submission" date="2019-01" db="EMBL/GenBank/DDBJ databases">
        <title>Draft genome sequence of Psathyrella aberdarensis IHI B618.</title>
        <authorList>
            <person name="Buettner E."/>
            <person name="Kellner H."/>
        </authorList>
    </citation>
    <scope>NUCLEOTIDE SEQUENCE [LARGE SCALE GENOMIC DNA]</scope>
    <source>
        <strain evidence="2 3">IHI B618</strain>
    </source>
</reference>
<evidence type="ECO:0000313" key="3">
    <source>
        <dbReference type="Proteomes" id="UP000290288"/>
    </source>
</evidence>
<feature type="compositionally biased region" description="Polar residues" evidence="1">
    <location>
        <begin position="338"/>
        <end position="353"/>
    </location>
</feature>
<dbReference type="OrthoDB" id="3248197at2759"/>
<comment type="caution">
    <text evidence="2">The sequence shown here is derived from an EMBL/GenBank/DDBJ whole genome shotgun (WGS) entry which is preliminary data.</text>
</comment>